<dbReference type="RefSeq" id="WP_023466255.1">
    <property type="nucleotide sequence ID" value="NZ_KI546258.1"/>
</dbReference>
<sequence length="87" mass="9842">MKSENDELMIAGSELPVLDEKGHYKYLDEVSGNGAYFQVAWLKVKGKGFVSLYGTEAIKLTDNLNSLEDVFFDEQFDNNELLEEGDE</sequence>
<organism evidence="1 2">
    <name type="scientific">Limosilactobacillus fermentum NB-22</name>
    <dbReference type="NCBI Taxonomy" id="1408443"/>
    <lineage>
        <taxon>Bacteria</taxon>
        <taxon>Bacillati</taxon>
        <taxon>Bacillota</taxon>
        <taxon>Bacilli</taxon>
        <taxon>Lactobacillales</taxon>
        <taxon>Lactobacillaceae</taxon>
        <taxon>Limosilactobacillus</taxon>
    </lineage>
</organism>
<dbReference type="EMBL" id="AYHA01000127">
    <property type="protein sequence ID" value="ESS00980.1"/>
    <property type="molecule type" value="Genomic_DNA"/>
</dbReference>
<gene>
    <name evidence="1" type="ORF">NB22_07120</name>
</gene>
<evidence type="ECO:0000313" key="2">
    <source>
        <dbReference type="Proteomes" id="UP000018412"/>
    </source>
</evidence>
<name>A0A829LTL5_LIMFE</name>
<accession>A0A829LTL5</accession>
<dbReference type="Proteomes" id="UP000018412">
    <property type="component" value="Unassembled WGS sequence"/>
</dbReference>
<protein>
    <submittedName>
        <fullName evidence="1">Uncharacterized protein</fullName>
    </submittedName>
</protein>
<dbReference type="AlphaFoldDB" id="A0A829LTL5"/>
<comment type="caution">
    <text evidence="1">The sequence shown here is derived from an EMBL/GenBank/DDBJ whole genome shotgun (WGS) entry which is preliminary data.</text>
</comment>
<proteinExistence type="predicted"/>
<reference evidence="2" key="1">
    <citation type="submission" date="2013-10" db="EMBL/GenBank/DDBJ databases">
        <title>Draft genome sequence of Lactobacillus fermentum NB-22.</title>
        <authorList>
            <person name="Chaplin A.V."/>
            <person name="Shkoporov A.N."/>
            <person name="Khokhlova E.V."/>
            <person name="Efimov B.A."/>
            <person name="Kafarskaia L.I."/>
        </authorList>
    </citation>
    <scope>NUCLEOTIDE SEQUENCE [LARGE SCALE GENOMIC DNA]</scope>
    <source>
        <strain evidence="2">NB-22</strain>
    </source>
</reference>
<evidence type="ECO:0000313" key="1">
    <source>
        <dbReference type="EMBL" id="ESS00980.1"/>
    </source>
</evidence>
<reference evidence="1 2" key="2">
    <citation type="journal article" date="2015" name="Genome Announc.">
        <title>Draft Genome Sequence of Lactobacillus fermentum NB-22.</title>
        <authorList>
            <person name="Chaplin A.V."/>
            <person name="Shkoporov A.N."/>
            <person name="Efimov B.A."/>
            <person name="Pikina A.P."/>
            <person name="Borisova O.Y."/>
            <person name="Gladko I.A."/>
            <person name="Postnikova E.A."/>
            <person name="Lordkipanidze A.E."/>
            <person name="Kafarskaia L.I."/>
        </authorList>
    </citation>
    <scope>NUCLEOTIDE SEQUENCE [LARGE SCALE GENOMIC DNA]</scope>
    <source>
        <strain evidence="1 2">NB-22</strain>
    </source>
</reference>